<dbReference type="AlphaFoldDB" id="A0A519BPQ1"/>
<name>A0A519BPQ1_9DELT</name>
<dbReference type="Proteomes" id="UP000319296">
    <property type="component" value="Unassembled WGS sequence"/>
</dbReference>
<sequence>MNKFETLDTKIDGVKTELKKNSENLGINIEHIVIAFDAKIDQLELRLTKWFIKVMLPYTAILISIIFTLFQFFH</sequence>
<dbReference type="EMBL" id="SGBB01000002">
    <property type="protein sequence ID" value="RZD19261.1"/>
    <property type="molecule type" value="Genomic_DNA"/>
</dbReference>
<reference evidence="2 3" key="1">
    <citation type="journal article" date="2019" name="ISME J.">
        <title>Insights into ecological role of a new deltaproteobacterial order Candidatus Acidulodesulfobacterales by metagenomics and metatranscriptomics.</title>
        <authorList>
            <person name="Tan S."/>
            <person name="Liu J."/>
            <person name="Fang Y."/>
            <person name="Hedlund B.P."/>
            <person name="Lian Z.H."/>
            <person name="Huang L.Y."/>
            <person name="Li J.T."/>
            <person name="Huang L.N."/>
            <person name="Li W.J."/>
            <person name="Jiang H.C."/>
            <person name="Dong H.L."/>
            <person name="Shu W.S."/>
        </authorList>
    </citation>
    <scope>NUCLEOTIDE SEQUENCE [LARGE SCALE GENOMIC DNA]</scope>
    <source>
        <strain evidence="2">AP1</strain>
    </source>
</reference>
<evidence type="ECO:0000256" key="1">
    <source>
        <dbReference type="SAM" id="Phobius"/>
    </source>
</evidence>
<gene>
    <name evidence="2" type="ORF">EVG15_02160</name>
</gene>
<organism evidence="2 3">
    <name type="scientific">Candidatus Acididesulfobacter diazotrophicus</name>
    <dbReference type="NCBI Taxonomy" id="2597226"/>
    <lineage>
        <taxon>Bacteria</taxon>
        <taxon>Deltaproteobacteria</taxon>
        <taxon>Candidatus Acidulodesulfobacterales</taxon>
        <taxon>Candidatus Acididesulfobacter</taxon>
    </lineage>
</organism>
<evidence type="ECO:0000313" key="3">
    <source>
        <dbReference type="Proteomes" id="UP000319296"/>
    </source>
</evidence>
<keyword evidence="1" id="KW-0472">Membrane</keyword>
<comment type="caution">
    <text evidence="2">The sequence shown here is derived from an EMBL/GenBank/DDBJ whole genome shotgun (WGS) entry which is preliminary data.</text>
</comment>
<proteinExistence type="predicted"/>
<keyword evidence="1" id="KW-1133">Transmembrane helix</keyword>
<keyword evidence="1" id="KW-0812">Transmembrane</keyword>
<protein>
    <recommendedName>
        <fullName evidence="4">DUF1640 domain-containing protein</fullName>
    </recommendedName>
</protein>
<accession>A0A519BPQ1</accession>
<feature type="transmembrane region" description="Helical" evidence="1">
    <location>
        <begin position="50"/>
        <end position="73"/>
    </location>
</feature>
<evidence type="ECO:0000313" key="2">
    <source>
        <dbReference type="EMBL" id="RZD19261.1"/>
    </source>
</evidence>
<evidence type="ECO:0008006" key="4">
    <source>
        <dbReference type="Google" id="ProtNLM"/>
    </source>
</evidence>